<evidence type="ECO:0000313" key="1">
    <source>
        <dbReference type="EMBL" id="EDP16526.1"/>
    </source>
</evidence>
<dbReference type="Gene3D" id="6.20.120.50">
    <property type="match status" value="1"/>
</dbReference>
<proteinExistence type="predicted"/>
<sequence>MQALNQTHRKDFYMKYIIDRLEEGLAICETELRKRISVPVSHLPKEVKEGDVLREEEGRFFLDSEETDKRRREMKKKLMDLFE</sequence>
<protein>
    <recommendedName>
        <fullName evidence="3">DUF3006 domain-containing protein</fullName>
    </recommendedName>
</protein>
<dbReference type="EMBL" id="ABCC02000029">
    <property type="protein sequence ID" value="EDP16526.1"/>
    <property type="molecule type" value="Genomic_DNA"/>
</dbReference>
<evidence type="ECO:0000313" key="2">
    <source>
        <dbReference type="Proteomes" id="UP000005396"/>
    </source>
</evidence>
<comment type="caution">
    <text evidence="1">The sequence shown here is derived from an EMBL/GenBank/DDBJ whole genome shotgun (WGS) entry which is preliminary data.</text>
</comment>
<dbReference type="Proteomes" id="UP000005396">
    <property type="component" value="Unassembled WGS sequence"/>
</dbReference>
<reference evidence="1 2" key="2">
    <citation type="submission" date="2007-09" db="EMBL/GenBank/DDBJ databases">
        <title>Draft genome sequence of Clostridium bolteae (ATCC BAA-613).</title>
        <authorList>
            <person name="Sudarsanam P."/>
            <person name="Ley R."/>
            <person name="Guruge J."/>
            <person name="Turnbaugh P.J."/>
            <person name="Mahowald M."/>
            <person name="Liep D."/>
            <person name="Gordon J."/>
        </authorList>
    </citation>
    <scope>NUCLEOTIDE SEQUENCE [LARGE SCALE GENOMIC DNA]</scope>
    <source>
        <strain evidence="2">ATCC BAA-613 / DSM 15670 / CCUG 46953 / JCM 12243 / WAL 16351</strain>
    </source>
</reference>
<accession>A8RSE5</accession>
<organism evidence="1 2">
    <name type="scientific">Enterocloster bolteae (strain ATCC BAA-613 / DSM 15670 / CCUG 46953 / JCM 12243 / WAL 16351)</name>
    <name type="common">Clostridium bolteae</name>
    <dbReference type="NCBI Taxonomy" id="411902"/>
    <lineage>
        <taxon>Bacteria</taxon>
        <taxon>Bacillati</taxon>
        <taxon>Bacillota</taxon>
        <taxon>Clostridia</taxon>
        <taxon>Lachnospirales</taxon>
        <taxon>Lachnospiraceae</taxon>
        <taxon>Enterocloster</taxon>
    </lineage>
</organism>
<gene>
    <name evidence="1" type="ORF">CLOBOL_03294</name>
</gene>
<dbReference type="AlphaFoldDB" id="A8RSE5"/>
<evidence type="ECO:0008006" key="3">
    <source>
        <dbReference type="Google" id="ProtNLM"/>
    </source>
</evidence>
<dbReference type="HOGENOM" id="CLU_181623_2_1_9"/>
<reference evidence="1 2" key="1">
    <citation type="submission" date="2007-08" db="EMBL/GenBank/DDBJ databases">
        <authorList>
            <person name="Fulton L."/>
            <person name="Clifton S."/>
            <person name="Fulton B."/>
            <person name="Xu J."/>
            <person name="Minx P."/>
            <person name="Pepin K.H."/>
            <person name="Johnson M."/>
            <person name="Thiruvilangam P."/>
            <person name="Bhonagiri V."/>
            <person name="Nash W.E."/>
            <person name="Mardis E.R."/>
            <person name="Wilson R.K."/>
        </authorList>
    </citation>
    <scope>NUCLEOTIDE SEQUENCE [LARGE SCALE GENOMIC DNA]</scope>
    <source>
        <strain evidence="2">ATCC BAA-613 / DSM 15670 / CCUG 46953 / JCM 12243 / WAL 16351</strain>
    </source>
</reference>
<name>A8RSE5_ENTBW</name>
<dbReference type="InterPro" id="IPR021377">
    <property type="entry name" value="DUF3006"/>
</dbReference>
<dbReference type="Pfam" id="PF11213">
    <property type="entry name" value="DUF3006"/>
    <property type="match status" value="1"/>
</dbReference>
<dbReference type="eggNOG" id="ENOG5030H60">
    <property type="taxonomic scope" value="Bacteria"/>
</dbReference>
<dbReference type="PaxDb" id="411902-CLOBOL_03294"/>